<dbReference type="CDD" id="cd00093">
    <property type="entry name" value="HTH_XRE"/>
    <property type="match status" value="1"/>
</dbReference>
<dbReference type="Pfam" id="PF01381">
    <property type="entry name" value="HTH_3"/>
    <property type="match status" value="1"/>
</dbReference>
<accession>A0A0R1JP18</accession>
<dbReference type="Pfam" id="PF06114">
    <property type="entry name" value="Peptidase_M78"/>
    <property type="match status" value="1"/>
</dbReference>
<sequence>MSKEVEYKDLIAFHPGSYVEEIVEDLNITQAEFAKRLDLSPKTISKLISGEDGISAVTANKLAKLTGISLQTWINLQANYDAKVAEIKNAKNTDERHVCDLIDIKYLKDNHFLKDKRYSANEKIQKLRTLLKLSDLTQLTEFNSAVSYRRSRVAKDEKSIVLSNVMLELATNNARNITTNKYSKSKLQKALPNIKKMNLEAPESFYQKLKDTLLDCGIVLEALPQMTGARLNGATKKFKNGSVLLMITDRNKASDIFWFSLIHELGHIYDEDFYSSYDDREQYEEKENKANAFASEFFIPSKSYKEFKARGDYSAIAIKQFAAKLGILPGIVLGRLQSDGTVDYRALNALKTKYKINVNGGD</sequence>
<evidence type="ECO:0000256" key="1">
    <source>
        <dbReference type="ARBA" id="ARBA00007227"/>
    </source>
</evidence>
<name>A0A0R1JP18_9LACO</name>
<proteinExistence type="inferred from homology"/>
<keyword evidence="5" id="KW-1185">Reference proteome</keyword>
<dbReference type="GO" id="GO:0003677">
    <property type="term" value="F:DNA binding"/>
    <property type="evidence" value="ECO:0007669"/>
    <property type="project" value="UniProtKB-KW"/>
</dbReference>
<comment type="caution">
    <text evidence="4">The sequence shown here is derived from an EMBL/GenBank/DDBJ whole genome shotgun (WGS) entry which is preliminary data.</text>
</comment>
<evidence type="ECO:0000313" key="5">
    <source>
        <dbReference type="Proteomes" id="UP000051162"/>
    </source>
</evidence>
<feature type="domain" description="HTH cro/C1-type" evidence="3">
    <location>
        <begin position="19"/>
        <end position="73"/>
    </location>
</feature>
<comment type="similarity">
    <text evidence="1">Belongs to the short-chain fatty acyl-CoA assimilation regulator (ScfR) family.</text>
</comment>
<dbReference type="PATRIC" id="fig|1423773.3.peg.853"/>
<dbReference type="PANTHER" id="PTHR36924">
    <property type="entry name" value="ANTITOXIN HIGA-1"/>
    <property type="match status" value="1"/>
</dbReference>
<dbReference type="InterPro" id="IPR013430">
    <property type="entry name" value="Toxin_antidote_HigA"/>
</dbReference>
<organism evidence="4 5">
    <name type="scientific">Levilactobacillus namurensis DSM 19117</name>
    <dbReference type="NCBI Taxonomy" id="1423773"/>
    <lineage>
        <taxon>Bacteria</taxon>
        <taxon>Bacillati</taxon>
        <taxon>Bacillota</taxon>
        <taxon>Bacilli</taxon>
        <taxon>Lactobacillales</taxon>
        <taxon>Lactobacillaceae</taxon>
        <taxon>Levilactobacillus</taxon>
    </lineage>
</organism>
<reference evidence="4 5" key="1">
    <citation type="journal article" date="2015" name="Genome Announc.">
        <title>Expanding the biotechnology potential of lactobacilli through comparative genomics of 213 strains and associated genera.</title>
        <authorList>
            <person name="Sun Z."/>
            <person name="Harris H.M."/>
            <person name="McCann A."/>
            <person name="Guo C."/>
            <person name="Argimon S."/>
            <person name="Zhang W."/>
            <person name="Yang X."/>
            <person name="Jeffery I.B."/>
            <person name="Cooney J.C."/>
            <person name="Kagawa T.F."/>
            <person name="Liu W."/>
            <person name="Song Y."/>
            <person name="Salvetti E."/>
            <person name="Wrobel A."/>
            <person name="Rasinkangas P."/>
            <person name="Parkhill J."/>
            <person name="Rea M.C."/>
            <person name="O'Sullivan O."/>
            <person name="Ritari J."/>
            <person name="Douillard F.P."/>
            <person name="Paul Ross R."/>
            <person name="Yang R."/>
            <person name="Briner A.E."/>
            <person name="Felis G.E."/>
            <person name="de Vos W.M."/>
            <person name="Barrangou R."/>
            <person name="Klaenhammer T.R."/>
            <person name="Caufield P.W."/>
            <person name="Cui Y."/>
            <person name="Zhang H."/>
            <person name="O'Toole P.W."/>
        </authorList>
    </citation>
    <scope>NUCLEOTIDE SEQUENCE [LARGE SCALE GENOMIC DNA]</scope>
    <source>
        <strain evidence="4 5">DSM 19117</strain>
    </source>
</reference>
<dbReference type="InterPro" id="IPR010982">
    <property type="entry name" value="Lambda_DNA-bd_dom_sf"/>
</dbReference>
<dbReference type="Proteomes" id="UP000051162">
    <property type="component" value="Unassembled WGS sequence"/>
</dbReference>
<dbReference type="AlphaFoldDB" id="A0A0R1JP18"/>
<dbReference type="PROSITE" id="PS50943">
    <property type="entry name" value="HTH_CROC1"/>
    <property type="match status" value="1"/>
</dbReference>
<keyword evidence="2 4" id="KW-0238">DNA-binding</keyword>
<dbReference type="InterPro" id="IPR010359">
    <property type="entry name" value="IrrE_HExxH"/>
</dbReference>
<gene>
    <name evidence="4" type="ORF">FD30_GL000830</name>
</gene>
<dbReference type="EMBL" id="AZDT01000063">
    <property type="protein sequence ID" value="KRK73086.1"/>
    <property type="molecule type" value="Genomic_DNA"/>
</dbReference>
<evidence type="ECO:0000259" key="3">
    <source>
        <dbReference type="PROSITE" id="PS50943"/>
    </source>
</evidence>
<evidence type="ECO:0000256" key="2">
    <source>
        <dbReference type="ARBA" id="ARBA00023125"/>
    </source>
</evidence>
<dbReference type="PANTHER" id="PTHR36924:SF1">
    <property type="entry name" value="ANTITOXIN HIGA-1"/>
    <property type="match status" value="1"/>
</dbReference>
<dbReference type="InterPro" id="IPR001387">
    <property type="entry name" value="Cro/C1-type_HTH"/>
</dbReference>
<dbReference type="SMART" id="SM00530">
    <property type="entry name" value="HTH_XRE"/>
    <property type="match status" value="1"/>
</dbReference>
<dbReference type="Gene3D" id="1.10.260.40">
    <property type="entry name" value="lambda repressor-like DNA-binding domains"/>
    <property type="match status" value="1"/>
</dbReference>
<dbReference type="SUPFAM" id="SSF47413">
    <property type="entry name" value="lambda repressor-like DNA-binding domains"/>
    <property type="match status" value="1"/>
</dbReference>
<dbReference type="Gene3D" id="1.10.10.2910">
    <property type="match status" value="1"/>
</dbReference>
<evidence type="ECO:0000313" key="4">
    <source>
        <dbReference type="EMBL" id="KRK73086.1"/>
    </source>
</evidence>
<dbReference type="NCBIfam" id="TIGR02607">
    <property type="entry name" value="antidote_HigA"/>
    <property type="match status" value="1"/>
</dbReference>
<protein>
    <submittedName>
        <fullName evidence="4">DNA-binding protein</fullName>
    </submittedName>
</protein>